<name>A0A426TRW7_9CHLR</name>
<dbReference type="AlphaFoldDB" id="A0A426TRW7"/>
<comment type="caution">
    <text evidence="1">The sequence shown here is derived from an EMBL/GenBank/DDBJ whole genome shotgun (WGS) entry which is preliminary data.</text>
</comment>
<evidence type="ECO:0000313" key="2">
    <source>
        <dbReference type="Proteomes" id="UP000280307"/>
    </source>
</evidence>
<proteinExistence type="predicted"/>
<gene>
    <name evidence="1" type="ORF">EI684_20780</name>
</gene>
<dbReference type="EMBL" id="RSAS01000855">
    <property type="protein sequence ID" value="RRR66443.1"/>
    <property type="molecule type" value="Genomic_DNA"/>
</dbReference>
<evidence type="ECO:0000313" key="1">
    <source>
        <dbReference type="EMBL" id="RRR66443.1"/>
    </source>
</evidence>
<organism evidence="1 2">
    <name type="scientific">Candidatus Viridilinea halotolerans</name>
    <dbReference type="NCBI Taxonomy" id="2491704"/>
    <lineage>
        <taxon>Bacteria</taxon>
        <taxon>Bacillati</taxon>
        <taxon>Chloroflexota</taxon>
        <taxon>Chloroflexia</taxon>
        <taxon>Chloroflexales</taxon>
        <taxon>Chloroflexineae</taxon>
        <taxon>Oscillochloridaceae</taxon>
        <taxon>Candidatus Viridilinea</taxon>
    </lineage>
</organism>
<dbReference type="Proteomes" id="UP000280307">
    <property type="component" value="Unassembled WGS sequence"/>
</dbReference>
<reference evidence="1 2" key="1">
    <citation type="submission" date="2018-12" db="EMBL/GenBank/DDBJ databases">
        <title>Genome Sequence of Candidatus Viridilinea halotolerans isolated from saline sulfide-rich spring.</title>
        <authorList>
            <person name="Grouzdev D.S."/>
            <person name="Burganskaya E.I."/>
            <person name="Krutkina M.S."/>
            <person name="Sukhacheva M.V."/>
            <person name="Gorlenko V.M."/>
        </authorList>
    </citation>
    <scope>NUCLEOTIDE SEQUENCE [LARGE SCALE GENOMIC DNA]</scope>
    <source>
        <strain evidence="1">Chok-6</strain>
    </source>
</reference>
<protein>
    <submittedName>
        <fullName evidence="1">Uncharacterized protein</fullName>
    </submittedName>
</protein>
<accession>A0A426TRW7</accession>
<sequence length="75" mass="7934">MRDEYDETVLTGGVRGKYLARIATGTNLVRLAPDVAAAFPTEAAVNEALRLLLKATALTVQPTTISPSSTSTTQQ</sequence>